<feature type="compositionally biased region" description="Polar residues" evidence="1">
    <location>
        <begin position="230"/>
        <end position="240"/>
    </location>
</feature>
<sequence length="240" mass="27500">MSVDRPYHFRSQLTHHRKTLTATHLAMNDNNNSQPDNLFVTQEQYDAIWALLEPAGDVDMTPSQSPNMVPITSPAMTTTGYFDASYESPTLSPPSKFNSDTLDGSFAEEAHFTNRGLFSHEQKALIGHYCNEPPSVVLERLQQQDPSMTQTRRQVKGAVENERRKQRRREPNGPWTQEEVDVVRQNLDRRPRDVMELLRSSVTGFRKNVDQVRDVKNQLVARAKDRQRGGTKTTDNNYVE</sequence>
<gene>
    <name evidence="2" type="ORF">LTR09_006071</name>
</gene>
<evidence type="ECO:0000313" key="3">
    <source>
        <dbReference type="Proteomes" id="UP001271007"/>
    </source>
</evidence>
<comment type="caution">
    <text evidence="2">The sequence shown here is derived from an EMBL/GenBank/DDBJ whole genome shotgun (WGS) entry which is preliminary data.</text>
</comment>
<dbReference type="EMBL" id="JAWDJX010000018">
    <property type="protein sequence ID" value="KAK3053007.1"/>
    <property type="molecule type" value="Genomic_DNA"/>
</dbReference>
<name>A0AAJ0DFC8_9PEZI</name>
<keyword evidence="3" id="KW-1185">Reference proteome</keyword>
<accession>A0AAJ0DFC8</accession>
<feature type="region of interest" description="Disordered" evidence="1">
    <location>
        <begin position="142"/>
        <end position="177"/>
    </location>
</feature>
<evidence type="ECO:0000313" key="2">
    <source>
        <dbReference type="EMBL" id="KAK3053007.1"/>
    </source>
</evidence>
<feature type="region of interest" description="Disordered" evidence="1">
    <location>
        <begin position="220"/>
        <end position="240"/>
    </location>
</feature>
<evidence type="ECO:0000256" key="1">
    <source>
        <dbReference type="SAM" id="MobiDB-lite"/>
    </source>
</evidence>
<proteinExistence type="predicted"/>
<reference evidence="2" key="1">
    <citation type="submission" date="2023-04" db="EMBL/GenBank/DDBJ databases">
        <title>Black Yeasts Isolated from many extreme environments.</title>
        <authorList>
            <person name="Coleine C."/>
            <person name="Stajich J.E."/>
            <person name="Selbmann L."/>
        </authorList>
    </citation>
    <scope>NUCLEOTIDE SEQUENCE</scope>
    <source>
        <strain evidence="2">CCFEE 5312</strain>
    </source>
</reference>
<protein>
    <submittedName>
        <fullName evidence="2">Uncharacterized protein</fullName>
    </submittedName>
</protein>
<dbReference type="Proteomes" id="UP001271007">
    <property type="component" value="Unassembled WGS sequence"/>
</dbReference>
<dbReference type="AlphaFoldDB" id="A0AAJ0DFC8"/>
<organism evidence="2 3">
    <name type="scientific">Extremus antarcticus</name>
    <dbReference type="NCBI Taxonomy" id="702011"/>
    <lineage>
        <taxon>Eukaryota</taxon>
        <taxon>Fungi</taxon>
        <taxon>Dikarya</taxon>
        <taxon>Ascomycota</taxon>
        <taxon>Pezizomycotina</taxon>
        <taxon>Dothideomycetes</taxon>
        <taxon>Dothideomycetidae</taxon>
        <taxon>Mycosphaerellales</taxon>
        <taxon>Extremaceae</taxon>
        <taxon>Extremus</taxon>
    </lineage>
</organism>
<feature type="compositionally biased region" description="Polar residues" evidence="1">
    <location>
        <begin position="142"/>
        <end position="152"/>
    </location>
</feature>